<keyword evidence="4" id="KW-1185">Reference proteome</keyword>
<dbReference type="GO" id="GO:0005634">
    <property type="term" value="C:nucleus"/>
    <property type="evidence" value="ECO:0007669"/>
    <property type="project" value="UniProtKB-SubCell"/>
</dbReference>
<comment type="caution">
    <text evidence="3">The sequence shown here is derived from an EMBL/GenBank/DDBJ whole genome shotgun (WGS) entry which is preliminary data.</text>
</comment>
<dbReference type="InterPro" id="IPR000953">
    <property type="entry name" value="Chromo/chromo_shadow_dom"/>
</dbReference>
<dbReference type="Pfam" id="PF00385">
    <property type="entry name" value="Chromo"/>
    <property type="match status" value="1"/>
</dbReference>
<dbReference type="AlphaFoldDB" id="A0AAD9E0A1"/>
<evidence type="ECO:0000259" key="2">
    <source>
        <dbReference type="PROSITE" id="PS50013"/>
    </source>
</evidence>
<dbReference type="Gene3D" id="2.40.50.40">
    <property type="match status" value="1"/>
</dbReference>
<name>A0AAD9E0A1_9TELE</name>
<organism evidence="3 4">
    <name type="scientific">Electrophorus voltai</name>
    <dbReference type="NCBI Taxonomy" id="2609070"/>
    <lineage>
        <taxon>Eukaryota</taxon>
        <taxon>Metazoa</taxon>
        <taxon>Chordata</taxon>
        <taxon>Craniata</taxon>
        <taxon>Vertebrata</taxon>
        <taxon>Euteleostomi</taxon>
        <taxon>Actinopterygii</taxon>
        <taxon>Neopterygii</taxon>
        <taxon>Teleostei</taxon>
        <taxon>Ostariophysi</taxon>
        <taxon>Gymnotiformes</taxon>
        <taxon>Gymnotoidei</taxon>
        <taxon>Gymnotidae</taxon>
        <taxon>Electrophorus</taxon>
    </lineage>
</organism>
<accession>A0AAD9E0A1</accession>
<dbReference type="InterPro" id="IPR023780">
    <property type="entry name" value="Chromo_domain"/>
</dbReference>
<proteinExistence type="predicted"/>
<dbReference type="Proteomes" id="UP001239994">
    <property type="component" value="Unassembled WGS sequence"/>
</dbReference>
<evidence type="ECO:0000313" key="3">
    <source>
        <dbReference type="EMBL" id="KAK1800536.1"/>
    </source>
</evidence>
<protein>
    <recommendedName>
        <fullName evidence="2">Chromo domain-containing protein</fullName>
    </recommendedName>
</protein>
<dbReference type="EMBL" id="JAROKS010000010">
    <property type="protein sequence ID" value="KAK1800536.1"/>
    <property type="molecule type" value="Genomic_DNA"/>
</dbReference>
<dbReference type="InterPro" id="IPR016197">
    <property type="entry name" value="Chromo-like_dom_sf"/>
</dbReference>
<evidence type="ECO:0000313" key="4">
    <source>
        <dbReference type="Proteomes" id="UP001239994"/>
    </source>
</evidence>
<gene>
    <name evidence="3" type="ORF">P4O66_005753</name>
</gene>
<evidence type="ECO:0000256" key="1">
    <source>
        <dbReference type="ARBA" id="ARBA00004123"/>
    </source>
</evidence>
<reference evidence="3" key="1">
    <citation type="submission" date="2023-03" db="EMBL/GenBank/DDBJ databases">
        <title>Electrophorus voltai genome.</title>
        <authorList>
            <person name="Bian C."/>
        </authorList>
    </citation>
    <scope>NUCLEOTIDE SEQUENCE</scope>
    <source>
        <strain evidence="3">CB-2022</strain>
        <tissue evidence="3">Muscle</tissue>
    </source>
</reference>
<dbReference type="SUPFAM" id="SSF54160">
    <property type="entry name" value="Chromo domain-like"/>
    <property type="match status" value="1"/>
</dbReference>
<dbReference type="PROSITE" id="PS50013">
    <property type="entry name" value="CHROMO_2"/>
    <property type="match status" value="1"/>
</dbReference>
<feature type="domain" description="Chromo" evidence="2">
    <location>
        <begin position="51"/>
        <end position="99"/>
    </location>
</feature>
<comment type="subcellular location">
    <subcellularLocation>
        <location evidence="1">Nucleus</location>
    </subcellularLocation>
</comment>
<sequence>MALWTSITADIPAVDKWMQHGEKPVISGPLDEVSTDDTLPQPIDYDGTLVYAVRRILDSRRRGGSEQYLVDWEGFGPEEQNCDTLAVMYWIPASFRTST</sequence>